<feature type="transmembrane region" description="Helical" evidence="5">
    <location>
        <begin position="110"/>
        <end position="128"/>
    </location>
</feature>
<dbReference type="OrthoDB" id="196054at2"/>
<keyword evidence="3 5" id="KW-1133">Transmembrane helix</keyword>
<evidence type="ECO:0000256" key="3">
    <source>
        <dbReference type="ARBA" id="ARBA00022989"/>
    </source>
</evidence>
<dbReference type="Pfam" id="PF01694">
    <property type="entry name" value="Rhomboid"/>
    <property type="match status" value="1"/>
</dbReference>
<proteinExistence type="predicted"/>
<dbReference type="NCBIfam" id="TIGR03902">
    <property type="entry name" value="rhom_GG_sort"/>
    <property type="match status" value="1"/>
</dbReference>
<keyword evidence="2 5" id="KW-0812">Transmembrane</keyword>
<evidence type="ECO:0000256" key="4">
    <source>
        <dbReference type="ARBA" id="ARBA00023136"/>
    </source>
</evidence>
<evidence type="ECO:0000313" key="7">
    <source>
        <dbReference type="EMBL" id="KXI30793.1"/>
    </source>
</evidence>
<evidence type="ECO:0000256" key="5">
    <source>
        <dbReference type="SAM" id="Phobius"/>
    </source>
</evidence>
<dbReference type="InterPro" id="IPR022764">
    <property type="entry name" value="Peptidase_S54_rhomboid_dom"/>
</dbReference>
<keyword evidence="4 5" id="KW-0472">Membrane</keyword>
<dbReference type="GO" id="GO:0016020">
    <property type="term" value="C:membrane"/>
    <property type="evidence" value="ECO:0007669"/>
    <property type="project" value="UniProtKB-SubCell"/>
</dbReference>
<evidence type="ECO:0000256" key="2">
    <source>
        <dbReference type="ARBA" id="ARBA00022692"/>
    </source>
</evidence>
<evidence type="ECO:0000313" key="8">
    <source>
        <dbReference type="Proteomes" id="UP000070299"/>
    </source>
</evidence>
<protein>
    <submittedName>
        <fullName evidence="7">Rhombosortase</fullName>
    </submittedName>
</protein>
<sequence length="194" mass="21871">MLNLPLSRPFIIGPIILLTLCWSLFLFEPISSEWLAFDRDLIVQQQFWRLFSGNLLHTNLNHLLLNSAGVLLLWALHGQYFKTKQYLLFMTLLCLGTTLSIYGFAPQLRWYVGLSGALHGLFILGAYFDIKHGLLSGWLLLIGVLVKVAHEQFYGASDDIAELIGANVAIDAHLYGSLSALVIILLLYLKNIKR</sequence>
<dbReference type="EMBL" id="LSNE01000002">
    <property type="protein sequence ID" value="KXI30793.1"/>
    <property type="molecule type" value="Genomic_DNA"/>
</dbReference>
<dbReference type="InterPro" id="IPR035952">
    <property type="entry name" value="Rhomboid-like_sf"/>
</dbReference>
<gene>
    <name evidence="7" type="ORF">AX660_05125</name>
</gene>
<dbReference type="GO" id="GO:0004252">
    <property type="term" value="F:serine-type endopeptidase activity"/>
    <property type="evidence" value="ECO:0007669"/>
    <property type="project" value="InterPro"/>
</dbReference>
<comment type="caution">
    <text evidence="7">The sequence shown here is derived from an EMBL/GenBank/DDBJ whole genome shotgun (WGS) entry which is preliminary data.</text>
</comment>
<feature type="transmembrane region" description="Helical" evidence="5">
    <location>
        <begin position="170"/>
        <end position="189"/>
    </location>
</feature>
<comment type="subcellular location">
    <subcellularLocation>
        <location evidence="1">Membrane</location>
        <topology evidence="1">Multi-pass membrane protein</topology>
    </subcellularLocation>
</comment>
<dbReference type="AlphaFoldDB" id="A0A136A6D9"/>
<feature type="transmembrane region" description="Helical" evidence="5">
    <location>
        <begin position="86"/>
        <end position="104"/>
    </location>
</feature>
<keyword evidence="8" id="KW-1185">Reference proteome</keyword>
<dbReference type="InterPro" id="IPR023826">
    <property type="entry name" value="Rhom-like_SP_proteobac"/>
</dbReference>
<evidence type="ECO:0000259" key="6">
    <source>
        <dbReference type="Pfam" id="PF01694"/>
    </source>
</evidence>
<reference evidence="8" key="1">
    <citation type="submission" date="2016-02" db="EMBL/GenBank/DDBJ databases">
        <authorList>
            <person name="Schultz-Johansen M."/>
            <person name="Glaring M.A."/>
            <person name="Bech P.K."/>
            <person name="Stougaard P."/>
        </authorList>
    </citation>
    <scope>NUCLEOTIDE SEQUENCE [LARGE SCALE GENOMIC DNA]</scope>
    <source>
        <strain evidence="8">S66</strain>
    </source>
</reference>
<accession>A0A136A6D9</accession>
<dbReference type="Gene3D" id="1.20.1540.10">
    <property type="entry name" value="Rhomboid-like"/>
    <property type="match status" value="1"/>
</dbReference>
<feature type="transmembrane region" description="Helical" evidence="5">
    <location>
        <begin position="56"/>
        <end position="74"/>
    </location>
</feature>
<dbReference type="STRING" id="1799789.AX660_05125"/>
<name>A0A136A6D9_9ALTE</name>
<organism evidence="7 8">
    <name type="scientific">Paraglaciecola hydrolytica</name>
    <dbReference type="NCBI Taxonomy" id="1799789"/>
    <lineage>
        <taxon>Bacteria</taxon>
        <taxon>Pseudomonadati</taxon>
        <taxon>Pseudomonadota</taxon>
        <taxon>Gammaproteobacteria</taxon>
        <taxon>Alteromonadales</taxon>
        <taxon>Alteromonadaceae</taxon>
        <taxon>Paraglaciecola</taxon>
    </lineage>
</organism>
<dbReference type="RefSeq" id="WP_068371793.1">
    <property type="nucleotide sequence ID" value="NZ_LSNE01000002.1"/>
</dbReference>
<evidence type="ECO:0000256" key="1">
    <source>
        <dbReference type="ARBA" id="ARBA00004141"/>
    </source>
</evidence>
<dbReference type="Proteomes" id="UP000070299">
    <property type="component" value="Unassembled WGS sequence"/>
</dbReference>
<feature type="domain" description="Peptidase S54 rhomboid" evidence="6">
    <location>
        <begin position="45"/>
        <end position="188"/>
    </location>
</feature>
<dbReference type="SUPFAM" id="SSF144091">
    <property type="entry name" value="Rhomboid-like"/>
    <property type="match status" value="1"/>
</dbReference>